<feature type="transmembrane region" description="Helical" evidence="1">
    <location>
        <begin position="122"/>
        <end position="141"/>
    </location>
</feature>
<proteinExistence type="predicted"/>
<feature type="transmembrane region" description="Helical" evidence="1">
    <location>
        <begin position="219"/>
        <end position="238"/>
    </location>
</feature>
<keyword evidence="1" id="KW-0812">Transmembrane</keyword>
<keyword evidence="1" id="KW-0472">Membrane</keyword>
<dbReference type="Proteomes" id="UP001612915">
    <property type="component" value="Unassembled WGS sequence"/>
</dbReference>
<feature type="transmembrane region" description="Helical" evidence="1">
    <location>
        <begin position="315"/>
        <end position="333"/>
    </location>
</feature>
<sequence>MLTDYPAAVDAARAGAVGRPRFTPPRETLLLAAVALGYGLAQIGSWRLDLGWDETIYVSQVDPDVPTAFFSAPRARGVTLLAAPVASVTSDVTALRIWFTLLSAVALFCVFRLWFRVIAPAAAVVAGLLFACLWVAVYYGPQVMPNLWVAFSAVAAVAGLLRVTAGSERHDLDRTGLLALVLGAATMTLMRPSDAAWLSLPLVLGVLVVRSWRTWTAAAGLFGGLALGALPWVVEAYVRFGGMLERLHQASEIQGGTGFNPWLLRRTVQTLDGPLLCRPCAPDPVSPLHVWWVFVLPVAVLVGVFVAVRHGRTGAALLPTLAAASIALPYLFLLEYTAPRFLLPSYALAAVPSGLAAHHLLVRAGRWRPVAIGVVAALLVVHVASQGAVLRNRVDAAARNGNGYTAVAERLHALGIDGDCVVSGYRAAPIAFYARCRSRMVGGHDGSIDAAGLVALSRRQPTVVIVRGSRTPPPYAQSWAEHPLPRVGHTRLRAFVAPRS</sequence>
<feature type="transmembrane region" description="Helical" evidence="1">
    <location>
        <begin position="147"/>
        <end position="165"/>
    </location>
</feature>
<feature type="transmembrane region" description="Helical" evidence="1">
    <location>
        <begin position="289"/>
        <end position="308"/>
    </location>
</feature>
<evidence type="ECO:0000313" key="2">
    <source>
        <dbReference type="EMBL" id="MFI7588757.1"/>
    </source>
</evidence>
<protein>
    <recommendedName>
        <fullName evidence="4">Glycosyltransferase RgtA/B/C/D-like domain-containing protein</fullName>
    </recommendedName>
</protein>
<comment type="caution">
    <text evidence="2">The sequence shown here is derived from an EMBL/GenBank/DDBJ whole genome shotgun (WGS) entry which is preliminary data.</text>
</comment>
<organism evidence="2 3">
    <name type="scientific">Spongisporangium articulatum</name>
    <dbReference type="NCBI Taxonomy" id="3362603"/>
    <lineage>
        <taxon>Bacteria</taxon>
        <taxon>Bacillati</taxon>
        <taxon>Actinomycetota</taxon>
        <taxon>Actinomycetes</taxon>
        <taxon>Kineosporiales</taxon>
        <taxon>Kineosporiaceae</taxon>
        <taxon>Spongisporangium</taxon>
    </lineage>
</organism>
<keyword evidence="3" id="KW-1185">Reference proteome</keyword>
<name>A0ABW8AS93_9ACTN</name>
<dbReference type="EMBL" id="JBITLV010000005">
    <property type="protein sequence ID" value="MFI7588757.1"/>
    <property type="molecule type" value="Genomic_DNA"/>
</dbReference>
<reference evidence="2 3" key="1">
    <citation type="submission" date="2024-10" db="EMBL/GenBank/DDBJ databases">
        <title>The Natural Products Discovery Center: Release of the First 8490 Sequenced Strains for Exploring Actinobacteria Biosynthetic Diversity.</title>
        <authorList>
            <person name="Kalkreuter E."/>
            <person name="Kautsar S.A."/>
            <person name="Yang D."/>
            <person name="Bader C.D."/>
            <person name="Teijaro C.N."/>
            <person name="Fluegel L."/>
            <person name="Davis C.M."/>
            <person name="Simpson J.R."/>
            <person name="Lauterbach L."/>
            <person name="Steele A.D."/>
            <person name="Gui C."/>
            <person name="Meng S."/>
            <person name="Li G."/>
            <person name="Viehrig K."/>
            <person name="Ye F."/>
            <person name="Su P."/>
            <person name="Kiefer A.F."/>
            <person name="Nichols A."/>
            <person name="Cepeda A.J."/>
            <person name="Yan W."/>
            <person name="Fan B."/>
            <person name="Jiang Y."/>
            <person name="Adhikari A."/>
            <person name="Zheng C.-J."/>
            <person name="Schuster L."/>
            <person name="Cowan T.M."/>
            <person name="Smanski M.J."/>
            <person name="Chevrette M.G."/>
            <person name="De Carvalho L.P.S."/>
            <person name="Shen B."/>
        </authorList>
    </citation>
    <scope>NUCLEOTIDE SEQUENCE [LARGE SCALE GENOMIC DNA]</scope>
    <source>
        <strain evidence="2 3">NPDC049639</strain>
    </source>
</reference>
<evidence type="ECO:0008006" key="4">
    <source>
        <dbReference type="Google" id="ProtNLM"/>
    </source>
</evidence>
<evidence type="ECO:0000313" key="3">
    <source>
        <dbReference type="Proteomes" id="UP001612915"/>
    </source>
</evidence>
<feature type="transmembrane region" description="Helical" evidence="1">
    <location>
        <begin position="97"/>
        <end position="115"/>
    </location>
</feature>
<feature type="transmembrane region" description="Helical" evidence="1">
    <location>
        <begin position="195"/>
        <end position="212"/>
    </location>
</feature>
<gene>
    <name evidence="2" type="ORF">ACIB24_16935</name>
</gene>
<evidence type="ECO:0000256" key="1">
    <source>
        <dbReference type="SAM" id="Phobius"/>
    </source>
</evidence>
<accession>A0ABW8AS93</accession>
<keyword evidence="1" id="KW-1133">Transmembrane helix</keyword>
<dbReference type="RefSeq" id="WP_398282762.1">
    <property type="nucleotide sequence ID" value="NZ_JBITLV010000005.1"/>
</dbReference>
<feature type="transmembrane region" description="Helical" evidence="1">
    <location>
        <begin position="369"/>
        <end position="390"/>
    </location>
</feature>